<evidence type="ECO:0000256" key="2">
    <source>
        <dbReference type="ARBA" id="ARBA00010792"/>
    </source>
</evidence>
<evidence type="ECO:0000256" key="6">
    <source>
        <dbReference type="ARBA" id="ARBA00023136"/>
    </source>
</evidence>
<keyword evidence="5 7" id="KW-1133">Transmembrane helix</keyword>
<reference evidence="9 10" key="1">
    <citation type="journal article" date="2015" name="Stand. Genomic Sci.">
        <title>Genomic Encyclopedia of Bacterial and Archaeal Type Strains, Phase III: the genomes of soil and plant-associated and newly described type strains.</title>
        <authorList>
            <person name="Whitman W.B."/>
            <person name="Woyke T."/>
            <person name="Klenk H.P."/>
            <person name="Zhou Y."/>
            <person name="Lilburn T.G."/>
            <person name="Beck B.J."/>
            <person name="De Vos P."/>
            <person name="Vandamme P."/>
            <person name="Eisen J.A."/>
            <person name="Garrity G."/>
            <person name="Hugenholtz P."/>
            <person name="Kyrpides N.C."/>
        </authorList>
    </citation>
    <scope>NUCLEOTIDE SEQUENCE [LARGE SCALE GENOMIC DNA]</scope>
    <source>
        <strain evidence="9 10">A3</strain>
    </source>
</reference>
<dbReference type="Proteomes" id="UP000294862">
    <property type="component" value="Unassembled WGS sequence"/>
</dbReference>
<evidence type="ECO:0000313" key="10">
    <source>
        <dbReference type="Proteomes" id="UP000294862"/>
    </source>
</evidence>
<feature type="transmembrane region" description="Helical" evidence="7">
    <location>
        <begin position="21"/>
        <end position="39"/>
    </location>
</feature>
<protein>
    <submittedName>
        <fullName evidence="9">Membrane protein DedA with SNARE-associated domain</fullName>
    </submittedName>
</protein>
<dbReference type="EMBL" id="SLWQ01000001">
    <property type="protein sequence ID" value="TCO43190.1"/>
    <property type="molecule type" value="Genomic_DNA"/>
</dbReference>
<comment type="caution">
    <text evidence="9">The sequence shown here is derived from an EMBL/GenBank/DDBJ whole genome shotgun (WGS) entry which is preliminary data.</text>
</comment>
<evidence type="ECO:0000256" key="1">
    <source>
        <dbReference type="ARBA" id="ARBA00004651"/>
    </source>
</evidence>
<accession>A0A4V2S364</accession>
<dbReference type="AlphaFoldDB" id="A0A4V2S364"/>
<evidence type="ECO:0000313" key="9">
    <source>
        <dbReference type="EMBL" id="TCO43190.1"/>
    </source>
</evidence>
<sequence length="225" mass="25124">MRSPGHEMAFLDQLISLFIQHGYFAVFAVLLISGLGVPIPEDLSLVAGGIIAGLGHADVRVMCAVGLAGVLVGDSFVFLVGRTFGVRALRVRWVAHVLTPRRHAQVKAKFSRYGNRLMFVARFLPGLRTAVFLTAGMSHRVSFLRFIALDGLAALVSVPFWIWLGYLGAEHREWVLAQLHRGQGVLGALLVVLVAFVMAWAWRRGRERLRRLHAHRERRAERTRS</sequence>
<dbReference type="Pfam" id="PF09335">
    <property type="entry name" value="VTT_dom"/>
    <property type="match status" value="1"/>
</dbReference>
<feature type="transmembrane region" description="Helical" evidence="7">
    <location>
        <begin position="59"/>
        <end position="80"/>
    </location>
</feature>
<keyword evidence="10" id="KW-1185">Reference proteome</keyword>
<comment type="subcellular location">
    <subcellularLocation>
        <location evidence="1 7">Cell membrane</location>
        <topology evidence="1 7">Multi-pass membrane protein</topology>
    </subcellularLocation>
</comment>
<proteinExistence type="inferred from homology"/>
<evidence type="ECO:0000256" key="3">
    <source>
        <dbReference type="ARBA" id="ARBA00022475"/>
    </source>
</evidence>
<dbReference type="PANTHER" id="PTHR30353">
    <property type="entry name" value="INNER MEMBRANE PROTEIN DEDA-RELATED"/>
    <property type="match status" value="1"/>
</dbReference>
<dbReference type="InterPro" id="IPR032816">
    <property type="entry name" value="VTT_dom"/>
</dbReference>
<evidence type="ECO:0000256" key="4">
    <source>
        <dbReference type="ARBA" id="ARBA00022692"/>
    </source>
</evidence>
<dbReference type="PANTHER" id="PTHR30353:SF15">
    <property type="entry name" value="INNER MEMBRANE PROTEIN YABI"/>
    <property type="match status" value="1"/>
</dbReference>
<feature type="transmembrane region" description="Helical" evidence="7">
    <location>
        <begin position="143"/>
        <end position="164"/>
    </location>
</feature>
<dbReference type="InterPro" id="IPR032818">
    <property type="entry name" value="DedA-like"/>
</dbReference>
<keyword evidence="4 7" id="KW-0812">Transmembrane</keyword>
<name>A0A4V2S364_9GAMM</name>
<dbReference type="RefSeq" id="WP_241987953.1">
    <property type="nucleotide sequence ID" value="NZ_SLWQ01000001.1"/>
</dbReference>
<feature type="transmembrane region" description="Helical" evidence="7">
    <location>
        <begin position="184"/>
        <end position="202"/>
    </location>
</feature>
<evidence type="ECO:0000259" key="8">
    <source>
        <dbReference type="Pfam" id="PF09335"/>
    </source>
</evidence>
<feature type="domain" description="VTT" evidence="8">
    <location>
        <begin position="39"/>
        <end position="166"/>
    </location>
</feature>
<comment type="similarity">
    <text evidence="2 7">Belongs to the DedA family.</text>
</comment>
<organism evidence="9 10">
    <name type="scientific">Dokdonella fugitiva</name>
    <dbReference type="NCBI Taxonomy" id="328517"/>
    <lineage>
        <taxon>Bacteria</taxon>
        <taxon>Pseudomonadati</taxon>
        <taxon>Pseudomonadota</taxon>
        <taxon>Gammaproteobacteria</taxon>
        <taxon>Lysobacterales</taxon>
        <taxon>Rhodanobacteraceae</taxon>
        <taxon>Dokdonella</taxon>
    </lineage>
</organism>
<keyword evidence="6 7" id="KW-0472">Membrane</keyword>
<evidence type="ECO:0000256" key="7">
    <source>
        <dbReference type="RuleBase" id="RU367016"/>
    </source>
</evidence>
<keyword evidence="3 7" id="KW-1003">Cell membrane</keyword>
<evidence type="ECO:0000256" key="5">
    <source>
        <dbReference type="ARBA" id="ARBA00022989"/>
    </source>
</evidence>
<dbReference type="GO" id="GO:0005886">
    <property type="term" value="C:plasma membrane"/>
    <property type="evidence" value="ECO:0007669"/>
    <property type="project" value="UniProtKB-SubCell"/>
</dbReference>
<gene>
    <name evidence="9" type="ORF">EV148_101609</name>
</gene>